<dbReference type="AlphaFoldDB" id="A0A3N4K8T8"/>
<evidence type="ECO:0000256" key="1">
    <source>
        <dbReference type="SAM" id="Phobius"/>
    </source>
</evidence>
<sequence length="180" mass="19933">MYFIEAEDGETRHRYISSAVKIVGLRQCGRYHAGIDRGTRPPPSTTYAPAITTTTPGTYIFDDGDGLRAAYLIGYLGLDLAIGLVPTSVFVRLSKSNSRCKQKVVIKVAELGYGIYRISDHPNKQSMIGHLRDWLTMRGGGASPGYECVQTCPRPGRNASIQVKQSLHEACSRRQKQVNW</sequence>
<dbReference type="InParanoid" id="A0A3N4K8T8"/>
<gene>
    <name evidence="2" type="ORF">P167DRAFT_550160</name>
</gene>
<evidence type="ECO:0000313" key="2">
    <source>
        <dbReference type="EMBL" id="RPB06926.1"/>
    </source>
</evidence>
<keyword evidence="1" id="KW-1133">Transmembrane helix</keyword>
<protein>
    <submittedName>
        <fullName evidence="2">Uncharacterized protein</fullName>
    </submittedName>
</protein>
<name>A0A3N4K8T8_9PEZI</name>
<feature type="transmembrane region" description="Helical" evidence="1">
    <location>
        <begin position="69"/>
        <end position="93"/>
    </location>
</feature>
<dbReference type="EMBL" id="ML119205">
    <property type="protein sequence ID" value="RPB06926.1"/>
    <property type="molecule type" value="Genomic_DNA"/>
</dbReference>
<reference evidence="2 3" key="1">
    <citation type="journal article" date="2018" name="Nat. Ecol. Evol.">
        <title>Pezizomycetes genomes reveal the molecular basis of ectomycorrhizal truffle lifestyle.</title>
        <authorList>
            <person name="Murat C."/>
            <person name="Payen T."/>
            <person name="Noel B."/>
            <person name="Kuo A."/>
            <person name="Morin E."/>
            <person name="Chen J."/>
            <person name="Kohler A."/>
            <person name="Krizsan K."/>
            <person name="Balestrini R."/>
            <person name="Da Silva C."/>
            <person name="Montanini B."/>
            <person name="Hainaut M."/>
            <person name="Levati E."/>
            <person name="Barry K.W."/>
            <person name="Belfiori B."/>
            <person name="Cichocki N."/>
            <person name="Clum A."/>
            <person name="Dockter R.B."/>
            <person name="Fauchery L."/>
            <person name="Guy J."/>
            <person name="Iotti M."/>
            <person name="Le Tacon F."/>
            <person name="Lindquist E.A."/>
            <person name="Lipzen A."/>
            <person name="Malagnac F."/>
            <person name="Mello A."/>
            <person name="Molinier V."/>
            <person name="Miyauchi S."/>
            <person name="Poulain J."/>
            <person name="Riccioni C."/>
            <person name="Rubini A."/>
            <person name="Sitrit Y."/>
            <person name="Splivallo R."/>
            <person name="Traeger S."/>
            <person name="Wang M."/>
            <person name="Zifcakova L."/>
            <person name="Wipf D."/>
            <person name="Zambonelli A."/>
            <person name="Paolocci F."/>
            <person name="Nowrousian M."/>
            <person name="Ottonello S."/>
            <person name="Baldrian P."/>
            <person name="Spatafora J.W."/>
            <person name="Henrissat B."/>
            <person name="Nagy L.G."/>
            <person name="Aury J.M."/>
            <person name="Wincker P."/>
            <person name="Grigoriev I.V."/>
            <person name="Bonfante P."/>
            <person name="Martin F.M."/>
        </authorList>
    </citation>
    <scope>NUCLEOTIDE SEQUENCE [LARGE SCALE GENOMIC DNA]</scope>
    <source>
        <strain evidence="2 3">CCBAS932</strain>
    </source>
</reference>
<keyword evidence="1" id="KW-0472">Membrane</keyword>
<keyword evidence="1" id="KW-0812">Transmembrane</keyword>
<organism evidence="2 3">
    <name type="scientific">Morchella conica CCBAS932</name>
    <dbReference type="NCBI Taxonomy" id="1392247"/>
    <lineage>
        <taxon>Eukaryota</taxon>
        <taxon>Fungi</taxon>
        <taxon>Dikarya</taxon>
        <taxon>Ascomycota</taxon>
        <taxon>Pezizomycotina</taxon>
        <taxon>Pezizomycetes</taxon>
        <taxon>Pezizales</taxon>
        <taxon>Morchellaceae</taxon>
        <taxon>Morchella</taxon>
    </lineage>
</organism>
<dbReference type="Proteomes" id="UP000277580">
    <property type="component" value="Unassembled WGS sequence"/>
</dbReference>
<proteinExistence type="predicted"/>
<accession>A0A3N4K8T8</accession>
<evidence type="ECO:0000313" key="3">
    <source>
        <dbReference type="Proteomes" id="UP000277580"/>
    </source>
</evidence>
<keyword evidence="3" id="KW-1185">Reference proteome</keyword>